<reference evidence="1 2" key="1">
    <citation type="journal article" date="2014" name="PLoS Genet.">
        <title>Phylogenetically driven sequencing of extremely halophilic archaea reveals strategies for static and dynamic osmo-response.</title>
        <authorList>
            <person name="Becker E.A."/>
            <person name="Seitzer P.M."/>
            <person name="Tritt A."/>
            <person name="Larsen D."/>
            <person name="Krusor M."/>
            <person name="Yao A.I."/>
            <person name="Wu D."/>
            <person name="Madern D."/>
            <person name="Eisen J.A."/>
            <person name="Darling A.E."/>
            <person name="Facciotti M.T."/>
        </authorList>
    </citation>
    <scope>NUCLEOTIDE SEQUENCE [LARGE SCALE GENOMIC DNA]</scope>
    <source>
        <strain evidence="1 2">2-9-1</strain>
    </source>
</reference>
<evidence type="ECO:0000313" key="2">
    <source>
        <dbReference type="Proteomes" id="UP000011626"/>
    </source>
</evidence>
<dbReference type="Proteomes" id="UP000011626">
    <property type="component" value="Unassembled WGS sequence"/>
</dbReference>
<accession>M0CGI9</accession>
<dbReference type="RefSeq" id="WP_006885231.1">
    <property type="nucleotide sequence ID" value="NZ_AOIU01000036.1"/>
</dbReference>
<comment type="caution">
    <text evidence="1">The sequence shown here is derived from an EMBL/GenBank/DDBJ whole genome shotgun (WGS) entry which is preliminary data.</text>
</comment>
<dbReference type="AlphaFoldDB" id="M0CGI9"/>
<evidence type="ECO:0000313" key="1">
    <source>
        <dbReference type="EMBL" id="ELZ22395.1"/>
    </source>
</evidence>
<protein>
    <submittedName>
        <fullName evidence="1">Uncharacterized protein</fullName>
    </submittedName>
</protein>
<dbReference type="EMBL" id="AOIU01000036">
    <property type="protein sequence ID" value="ELZ22395.1"/>
    <property type="molecule type" value="Genomic_DNA"/>
</dbReference>
<proteinExistence type="predicted"/>
<gene>
    <name evidence="1" type="ORF">C475_17823</name>
</gene>
<sequence>MPAFTAYAVSVAAAVTASAAVAAAKWARDAAREAQTNSRILRGEEEVDEWGGVVDMVHEHREALRGADLLDPADADRDEVEA</sequence>
<dbReference type="STRING" id="797114.C475_17823"/>
<keyword evidence="2" id="KW-1185">Reference proteome</keyword>
<name>M0CGI9_9EURY</name>
<organism evidence="1 2">
    <name type="scientific">Halosimplex carlsbadense 2-9-1</name>
    <dbReference type="NCBI Taxonomy" id="797114"/>
    <lineage>
        <taxon>Archaea</taxon>
        <taxon>Methanobacteriati</taxon>
        <taxon>Methanobacteriota</taxon>
        <taxon>Stenosarchaea group</taxon>
        <taxon>Halobacteria</taxon>
        <taxon>Halobacteriales</taxon>
        <taxon>Haloarculaceae</taxon>
        <taxon>Halosimplex</taxon>
    </lineage>
</organism>